<feature type="compositionally biased region" description="Polar residues" evidence="1">
    <location>
        <begin position="46"/>
        <end position="58"/>
    </location>
</feature>
<evidence type="ECO:0000256" key="1">
    <source>
        <dbReference type="SAM" id="MobiDB-lite"/>
    </source>
</evidence>
<sequence length="149" mass="16626">MPKTARGPKTDEDLKSTNESKNTDTEQQQPNIPEKLQDLPKHKLKNTTASTKHPQYWNVSLNRLHHQGRGSSTDHKKPPIALTIAPFPRTRDSSIGCLNTNGREEGKRSRGASQHHDEHAIGERPKTAVQIQNGEPIDLLYAPLFLQGA</sequence>
<evidence type="ECO:0000313" key="2">
    <source>
        <dbReference type="EMBL" id="CAG7909553.1"/>
    </source>
</evidence>
<organism evidence="2 3">
    <name type="scientific">Brassica campestris</name>
    <name type="common">Field mustard</name>
    <dbReference type="NCBI Taxonomy" id="3711"/>
    <lineage>
        <taxon>Eukaryota</taxon>
        <taxon>Viridiplantae</taxon>
        <taxon>Streptophyta</taxon>
        <taxon>Embryophyta</taxon>
        <taxon>Tracheophyta</taxon>
        <taxon>Spermatophyta</taxon>
        <taxon>Magnoliopsida</taxon>
        <taxon>eudicotyledons</taxon>
        <taxon>Gunneridae</taxon>
        <taxon>Pentapetalae</taxon>
        <taxon>rosids</taxon>
        <taxon>malvids</taxon>
        <taxon>Brassicales</taxon>
        <taxon>Brassicaceae</taxon>
        <taxon>Brassiceae</taxon>
        <taxon>Brassica</taxon>
    </lineage>
</organism>
<gene>
    <name evidence="2" type="ORF">BRAPAZ1V2_A10P07990.2</name>
</gene>
<accession>A0A8D9I101</accession>
<feature type="region of interest" description="Disordered" evidence="1">
    <location>
        <begin position="84"/>
        <end position="124"/>
    </location>
</feature>
<evidence type="ECO:0000313" key="3">
    <source>
        <dbReference type="Proteomes" id="UP000694005"/>
    </source>
</evidence>
<dbReference type="Proteomes" id="UP000694005">
    <property type="component" value="Chromosome A10"/>
</dbReference>
<feature type="compositionally biased region" description="Basic and acidic residues" evidence="1">
    <location>
        <begin position="102"/>
        <end position="124"/>
    </location>
</feature>
<dbReference type="AlphaFoldDB" id="A0A8D9I101"/>
<name>A0A8D9I101_BRACM</name>
<dbReference type="Gramene" id="A10p07990.2_BraZ1">
    <property type="protein sequence ID" value="A10p07990.2_BraZ1.CDS"/>
    <property type="gene ID" value="A10g07990.2_BraZ1"/>
</dbReference>
<feature type="region of interest" description="Disordered" evidence="1">
    <location>
        <begin position="1"/>
        <end position="58"/>
    </location>
</feature>
<reference evidence="2 3" key="1">
    <citation type="submission" date="2021-07" db="EMBL/GenBank/DDBJ databases">
        <authorList>
            <consortium name="Genoscope - CEA"/>
            <person name="William W."/>
        </authorList>
    </citation>
    <scope>NUCLEOTIDE SEQUENCE [LARGE SCALE GENOMIC DNA]</scope>
</reference>
<proteinExistence type="predicted"/>
<feature type="compositionally biased region" description="Basic and acidic residues" evidence="1">
    <location>
        <begin position="8"/>
        <end position="24"/>
    </location>
</feature>
<protein>
    <submittedName>
        <fullName evidence="2">Uncharacterized protein</fullName>
    </submittedName>
</protein>
<dbReference type="EMBL" id="LS974626">
    <property type="protein sequence ID" value="CAG7909553.1"/>
    <property type="molecule type" value="Genomic_DNA"/>
</dbReference>